<dbReference type="PROSITE" id="PS00802">
    <property type="entry name" value="TRANSKETOLASE_2"/>
    <property type="match status" value="1"/>
</dbReference>
<dbReference type="GO" id="GO:0004802">
    <property type="term" value="F:transketolase activity"/>
    <property type="evidence" value="ECO:0007669"/>
    <property type="project" value="UniProtKB-UniRule"/>
</dbReference>
<evidence type="ECO:0000256" key="16">
    <source>
        <dbReference type="PIRSR" id="PIRSR605478-5"/>
    </source>
</evidence>
<dbReference type="Pfam" id="PF00456">
    <property type="entry name" value="Transketolase_N"/>
    <property type="match status" value="1"/>
</dbReference>
<feature type="binding site" evidence="14">
    <location>
        <position position="435"/>
    </location>
    <ligand>
        <name>thiamine diphosphate</name>
        <dbReference type="ChEBI" id="CHEBI:58937"/>
    </ligand>
</feature>
<comment type="cofactor">
    <cofactor evidence="2">
        <name>Co(2+)</name>
        <dbReference type="ChEBI" id="CHEBI:48828"/>
    </cofactor>
</comment>
<dbReference type="PANTHER" id="PTHR43522">
    <property type="entry name" value="TRANSKETOLASE"/>
    <property type="match status" value="1"/>
</dbReference>
<evidence type="ECO:0000313" key="18">
    <source>
        <dbReference type="EMBL" id="SDZ76346.1"/>
    </source>
</evidence>
<evidence type="ECO:0000256" key="15">
    <source>
        <dbReference type="PIRSR" id="PIRSR605478-4"/>
    </source>
</evidence>
<dbReference type="GO" id="GO:0005829">
    <property type="term" value="C:cytosol"/>
    <property type="evidence" value="ECO:0007669"/>
    <property type="project" value="TreeGrafter"/>
</dbReference>
<evidence type="ECO:0000259" key="17">
    <source>
        <dbReference type="SMART" id="SM00861"/>
    </source>
</evidence>
<dbReference type="EC" id="2.2.1.1" evidence="5 11"/>
<feature type="binding site" evidence="13">
    <location>
        <position position="263"/>
    </location>
    <ligand>
        <name>substrate</name>
    </ligand>
</feature>
<dbReference type="FunFam" id="3.40.50.970:FF:000004">
    <property type="entry name" value="Transketolase"/>
    <property type="match status" value="1"/>
</dbReference>
<evidence type="ECO:0000256" key="12">
    <source>
        <dbReference type="PIRSR" id="PIRSR605478-1"/>
    </source>
</evidence>
<evidence type="ECO:0000256" key="13">
    <source>
        <dbReference type="PIRSR" id="PIRSR605478-2"/>
    </source>
</evidence>
<dbReference type="Pfam" id="PF22613">
    <property type="entry name" value="Transketolase_C_1"/>
    <property type="match status" value="1"/>
</dbReference>
<evidence type="ECO:0000256" key="4">
    <source>
        <dbReference type="ARBA" id="ARBA00011738"/>
    </source>
</evidence>
<gene>
    <name evidence="18" type="ORF">SAMN05660420_00183</name>
</gene>
<keyword evidence="8 15" id="KW-0460">Magnesium</keyword>
<evidence type="ECO:0000256" key="1">
    <source>
        <dbReference type="ARBA" id="ARBA00001913"/>
    </source>
</evidence>
<keyword evidence="9 14" id="KW-0786">Thiamine pyrophosphate</keyword>
<dbReference type="FunFam" id="3.40.50.920:FF:000003">
    <property type="entry name" value="Transketolase"/>
    <property type="match status" value="1"/>
</dbReference>
<dbReference type="STRING" id="37625.SAMN05660420_00183"/>
<dbReference type="NCBIfam" id="TIGR00232">
    <property type="entry name" value="tktlase_bact"/>
    <property type="match status" value="1"/>
</dbReference>
<dbReference type="CDD" id="cd07033">
    <property type="entry name" value="TPP_PYR_DXS_TK_like"/>
    <property type="match status" value="1"/>
</dbReference>
<accession>A0A1H3VNH4</accession>
<feature type="binding site" evidence="14">
    <location>
        <position position="189"/>
    </location>
    <ligand>
        <name>thiamine diphosphate</name>
        <dbReference type="ChEBI" id="CHEBI:58937"/>
    </ligand>
</feature>
<dbReference type="Pfam" id="PF02779">
    <property type="entry name" value="Transket_pyr"/>
    <property type="match status" value="1"/>
</dbReference>
<dbReference type="PANTHER" id="PTHR43522:SF2">
    <property type="entry name" value="TRANSKETOLASE 1-RELATED"/>
    <property type="match status" value="1"/>
</dbReference>
<evidence type="ECO:0000256" key="11">
    <source>
        <dbReference type="NCBIfam" id="TIGR00232"/>
    </source>
</evidence>
<evidence type="ECO:0000256" key="6">
    <source>
        <dbReference type="ARBA" id="ARBA00022679"/>
    </source>
</evidence>
<feature type="binding site" evidence="14">
    <location>
        <position position="73"/>
    </location>
    <ligand>
        <name>thiamine diphosphate</name>
        <dbReference type="ChEBI" id="CHEBI:58937"/>
    </ligand>
</feature>
<dbReference type="SMART" id="SM00861">
    <property type="entry name" value="Transket_pyr"/>
    <property type="match status" value="1"/>
</dbReference>
<dbReference type="Gene3D" id="3.40.50.920">
    <property type="match status" value="1"/>
</dbReference>
<feature type="binding site" evidence="13">
    <location>
        <position position="518"/>
    </location>
    <ligand>
        <name>substrate</name>
    </ligand>
</feature>
<comment type="subunit">
    <text evidence="4">Homodimer.</text>
</comment>
<feature type="binding site" evidence="14">
    <location>
        <begin position="121"/>
        <end position="123"/>
    </location>
    <ligand>
        <name>thiamine diphosphate</name>
        <dbReference type="ChEBI" id="CHEBI:58937"/>
    </ligand>
</feature>
<dbReference type="EMBL" id="FNQN01000001">
    <property type="protein sequence ID" value="SDZ76346.1"/>
    <property type="molecule type" value="Genomic_DNA"/>
</dbReference>
<protein>
    <recommendedName>
        <fullName evidence="5 11">Transketolase</fullName>
        <ecNumber evidence="5 11">2.2.1.1</ecNumber>
    </recommendedName>
</protein>
<feature type="site" description="Important for catalytic activity" evidence="16">
    <location>
        <position position="33"/>
    </location>
</feature>
<reference evidence="18 19" key="1">
    <citation type="submission" date="2016-10" db="EMBL/GenBank/DDBJ databases">
        <authorList>
            <person name="de Groot N.N."/>
        </authorList>
    </citation>
    <scope>NUCLEOTIDE SEQUENCE [LARGE SCALE GENOMIC DNA]</scope>
    <source>
        <strain evidence="18 19">DSM 7343</strain>
    </source>
</reference>
<dbReference type="RefSeq" id="WP_092344054.1">
    <property type="nucleotide sequence ID" value="NZ_FNQN01000001.1"/>
</dbReference>
<feature type="binding site" evidence="14">
    <location>
        <position position="263"/>
    </location>
    <ligand>
        <name>thiamine diphosphate</name>
        <dbReference type="ChEBI" id="CHEBI:58937"/>
    </ligand>
</feature>
<dbReference type="SUPFAM" id="SSF52518">
    <property type="entry name" value="Thiamin diphosphate-binding fold (THDP-binding)"/>
    <property type="match status" value="2"/>
</dbReference>
<keyword evidence="6" id="KW-0808">Transferase</keyword>
<evidence type="ECO:0000256" key="2">
    <source>
        <dbReference type="ARBA" id="ARBA00001941"/>
    </source>
</evidence>
<dbReference type="InterPro" id="IPR005478">
    <property type="entry name" value="Transketolase_bac-like"/>
</dbReference>
<dbReference type="CDD" id="cd02012">
    <property type="entry name" value="TPP_TK"/>
    <property type="match status" value="1"/>
</dbReference>
<dbReference type="InterPro" id="IPR020826">
    <property type="entry name" value="Transketolase_BS"/>
</dbReference>
<comment type="cofactor">
    <cofactor evidence="1">
        <name>Ca(2+)</name>
        <dbReference type="ChEBI" id="CHEBI:29108"/>
    </cofactor>
</comment>
<dbReference type="InterPro" id="IPR033247">
    <property type="entry name" value="Transketolase_fam"/>
</dbReference>
<feature type="binding site" evidence="15">
    <location>
        <position position="159"/>
    </location>
    <ligand>
        <name>Mg(2+)</name>
        <dbReference type="ChEBI" id="CHEBI:18420"/>
    </ligand>
</feature>
<dbReference type="SUPFAM" id="SSF52922">
    <property type="entry name" value="TK C-terminal domain-like"/>
    <property type="match status" value="1"/>
</dbReference>
<feature type="binding site" evidence="13">
    <location>
        <position position="33"/>
    </location>
    <ligand>
        <name>substrate</name>
    </ligand>
</feature>
<dbReference type="GO" id="GO:0009052">
    <property type="term" value="P:pentose-phosphate shunt, non-oxidative branch"/>
    <property type="evidence" value="ECO:0007669"/>
    <property type="project" value="UniProtKB-ARBA"/>
</dbReference>
<dbReference type="InterPro" id="IPR005474">
    <property type="entry name" value="Transketolase_N"/>
</dbReference>
<evidence type="ECO:0000256" key="3">
    <source>
        <dbReference type="ARBA" id="ARBA00007131"/>
    </source>
</evidence>
<comment type="cofactor">
    <cofactor evidence="14">
        <name>thiamine diphosphate</name>
        <dbReference type="ChEBI" id="CHEBI:58937"/>
    </cofactor>
    <text evidence="14">Binds 1 thiamine pyrophosphate per subunit. During the reaction, the substrate forms a covalent intermediate with the cofactor.</text>
</comment>
<dbReference type="InterPro" id="IPR029061">
    <property type="entry name" value="THDP-binding"/>
</dbReference>
<evidence type="ECO:0000256" key="8">
    <source>
        <dbReference type="ARBA" id="ARBA00022842"/>
    </source>
</evidence>
<dbReference type="Proteomes" id="UP000199409">
    <property type="component" value="Unassembled WGS sequence"/>
</dbReference>
<feature type="binding site" evidence="15">
    <location>
        <position position="191"/>
    </location>
    <ligand>
        <name>Mg(2+)</name>
        <dbReference type="ChEBI" id="CHEBI:18420"/>
    </ligand>
</feature>
<dbReference type="FunFam" id="3.40.50.970:FF:000003">
    <property type="entry name" value="Transketolase"/>
    <property type="match status" value="1"/>
</dbReference>
<comment type="cofactor">
    <cofactor evidence="15">
        <name>Mg(2+)</name>
        <dbReference type="ChEBI" id="CHEBI:18420"/>
    </cofactor>
    <text evidence="15">Binds 1 Mg(2+) ion per subunit. Can also utilize other divalent metal cations, such as Ca(2+), Mn(2+) and Co(2+).</text>
</comment>
<comment type="catalytic activity">
    <reaction evidence="10">
        <text>D-sedoheptulose 7-phosphate + D-glyceraldehyde 3-phosphate = aldehydo-D-ribose 5-phosphate + D-xylulose 5-phosphate</text>
        <dbReference type="Rhea" id="RHEA:10508"/>
        <dbReference type="ChEBI" id="CHEBI:57483"/>
        <dbReference type="ChEBI" id="CHEBI:57737"/>
        <dbReference type="ChEBI" id="CHEBI:58273"/>
        <dbReference type="ChEBI" id="CHEBI:59776"/>
        <dbReference type="EC" id="2.2.1.1"/>
    </reaction>
</comment>
<proteinExistence type="inferred from homology"/>
<dbReference type="GO" id="GO:0046872">
    <property type="term" value="F:metal ion binding"/>
    <property type="evidence" value="ECO:0007669"/>
    <property type="project" value="UniProtKB-KW"/>
</dbReference>
<evidence type="ECO:0000313" key="19">
    <source>
        <dbReference type="Proteomes" id="UP000199409"/>
    </source>
</evidence>
<dbReference type="OrthoDB" id="8732661at2"/>
<feature type="binding site" evidence="13">
    <location>
        <position position="471"/>
    </location>
    <ligand>
        <name>substrate</name>
    </ligand>
</feature>
<keyword evidence="19" id="KW-1185">Reference proteome</keyword>
<feature type="active site" description="Proton donor" evidence="12">
    <location>
        <position position="409"/>
    </location>
</feature>
<feature type="binding site" evidence="15">
    <location>
        <position position="189"/>
    </location>
    <ligand>
        <name>Mg(2+)</name>
        <dbReference type="ChEBI" id="CHEBI:18420"/>
    </ligand>
</feature>
<dbReference type="InterPro" id="IPR005475">
    <property type="entry name" value="Transketolase-like_Pyr-bd"/>
</dbReference>
<dbReference type="InterPro" id="IPR055152">
    <property type="entry name" value="Transketolase-like_C_2"/>
</dbReference>
<evidence type="ECO:0000256" key="10">
    <source>
        <dbReference type="ARBA" id="ARBA00049473"/>
    </source>
</evidence>
<dbReference type="InterPro" id="IPR009014">
    <property type="entry name" value="Transketo_C/PFOR_II"/>
</dbReference>
<organism evidence="18 19">
    <name type="scientific">Desulfuromusa kysingii</name>
    <dbReference type="NCBI Taxonomy" id="37625"/>
    <lineage>
        <taxon>Bacteria</taxon>
        <taxon>Pseudomonadati</taxon>
        <taxon>Thermodesulfobacteriota</taxon>
        <taxon>Desulfuromonadia</taxon>
        <taxon>Desulfuromonadales</taxon>
        <taxon>Geopsychrobacteraceae</taxon>
        <taxon>Desulfuromusa</taxon>
    </lineage>
</organism>
<feature type="binding site" evidence="13">
    <location>
        <position position="467"/>
    </location>
    <ligand>
        <name>substrate</name>
    </ligand>
</feature>
<evidence type="ECO:0000256" key="5">
    <source>
        <dbReference type="ARBA" id="ARBA00013152"/>
    </source>
</evidence>
<evidence type="ECO:0000256" key="9">
    <source>
        <dbReference type="ARBA" id="ARBA00023052"/>
    </source>
</evidence>
<evidence type="ECO:0000256" key="7">
    <source>
        <dbReference type="ARBA" id="ARBA00022723"/>
    </source>
</evidence>
<feature type="binding site" evidence="13">
    <location>
        <position position="356"/>
    </location>
    <ligand>
        <name>substrate</name>
    </ligand>
</feature>
<feature type="domain" description="Transketolase-like pyrimidine-binding" evidence="17">
    <location>
        <begin position="353"/>
        <end position="523"/>
    </location>
</feature>
<feature type="binding site" evidence="14">
    <location>
        <position position="160"/>
    </location>
    <ligand>
        <name>thiamine diphosphate</name>
        <dbReference type="ChEBI" id="CHEBI:58937"/>
    </ligand>
</feature>
<sequence>MSPLNLSDPIVRQSIDTIRLLAADAVEKANSGHPGTPMEAAPIAYLLYMRHLRHNPTNPDWAGRDRFVLSCGHASSLIYSMLHLTGYDLSLDDIKNFRQFGSKTAGHPEFGHTPGVETTTGPLGQGVSVAVGMAMGGQYLSEHVDAQLFDYRTWVICSDGDLMEGVSAEAGSLAGHLQLGHLNYIYLDNKITIEGATSLAFTEDVGTRYLAYGWHVERVEGENLLEIDAAMERAKNDPRPSLIIARTHIGIGAPNKQDTAGAHGAPLGTAELALTKQTYGRDPQETFVVPAGVAEHMKGCQKRGAELEQQWTQLFEQKKSAPQVASWVAVSNGDLPAGWEAGLPVFAPEDGAKATRQASGAAINGIAAKLPFLIGGSADLAPSNNTEIKGEESWIPGRSGRNIHYGIREHAMGSIMNGLCHTPGLIPFAGTFFVFADYMRPAVRMAALMGLAPIYVMTHDSIGLGEDGPTHQPVEHLASLRAMPNLTVIRPADANETSEAWRVAISNRQGPTMLVLSRQGLPTIDRNQYVAASGVQKGGYVVSPETGELQLILLASGSEVQHAMAAQKTLQADGVGTRVVSMPSWELFEAQDVAYREQVLPAACRARVSMEAGSTFGWERYVGLQGKAIGMDEFGASAPAGELMQHFGFTADNMVAVAKQLLA</sequence>
<dbReference type="Gene3D" id="3.40.50.970">
    <property type="match status" value="2"/>
</dbReference>
<dbReference type="AlphaFoldDB" id="A0A1H3VNH4"/>
<keyword evidence="7 15" id="KW-0479">Metal-binding</keyword>
<feature type="binding site" evidence="13">
    <location>
        <position position="459"/>
    </location>
    <ligand>
        <name>substrate</name>
    </ligand>
</feature>
<feature type="site" description="Important for catalytic activity" evidence="16">
    <location>
        <position position="263"/>
    </location>
</feature>
<evidence type="ECO:0000256" key="14">
    <source>
        <dbReference type="PIRSR" id="PIRSR605478-3"/>
    </source>
</evidence>
<comment type="similarity">
    <text evidence="3">Belongs to the transketolase family.</text>
</comment>
<feature type="binding site" evidence="13">
    <location>
        <position position="383"/>
    </location>
    <ligand>
        <name>substrate</name>
    </ligand>
</feature>
<name>A0A1H3VNH4_9BACT</name>